<feature type="compositionally biased region" description="Basic residues" evidence="1">
    <location>
        <begin position="28"/>
        <end position="37"/>
    </location>
</feature>
<protein>
    <submittedName>
        <fullName evidence="2">Uncharacterized protein</fullName>
    </submittedName>
</protein>
<dbReference type="EMBL" id="JABWUV010000018">
    <property type="protein sequence ID" value="KAF6290971.1"/>
    <property type="molecule type" value="Genomic_DNA"/>
</dbReference>
<dbReference type="Proteomes" id="UP000527355">
    <property type="component" value="Unassembled WGS sequence"/>
</dbReference>
<gene>
    <name evidence="2" type="ORF">mMyoMyo1_009358</name>
</gene>
<evidence type="ECO:0000256" key="1">
    <source>
        <dbReference type="SAM" id="MobiDB-lite"/>
    </source>
</evidence>
<accession>A0A7J7SRD8</accession>
<evidence type="ECO:0000313" key="2">
    <source>
        <dbReference type="EMBL" id="KAF6290971.1"/>
    </source>
</evidence>
<keyword evidence="3" id="KW-1185">Reference proteome</keyword>
<organism evidence="2 3">
    <name type="scientific">Myotis myotis</name>
    <name type="common">Greater mouse-eared bat</name>
    <name type="synonym">Vespertilio myotis</name>
    <dbReference type="NCBI Taxonomy" id="51298"/>
    <lineage>
        <taxon>Eukaryota</taxon>
        <taxon>Metazoa</taxon>
        <taxon>Chordata</taxon>
        <taxon>Craniata</taxon>
        <taxon>Vertebrata</taxon>
        <taxon>Euteleostomi</taxon>
        <taxon>Mammalia</taxon>
        <taxon>Eutheria</taxon>
        <taxon>Laurasiatheria</taxon>
        <taxon>Chiroptera</taxon>
        <taxon>Yangochiroptera</taxon>
        <taxon>Vespertilionidae</taxon>
        <taxon>Myotis</taxon>
    </lineage>
</organism>
<sequence length="156" mass="15842">MLLTHVLLPRKDLLQHTAAGVGVGGGRGRGRLPRRAHLGGPEAGSSPSPPTSQMCPLRTETLGTGYGNGRAPTGPRAGRRAAGNVPEAVGPLPLGARSGLPSARAAAARRGRGALPGPSSPVELRAVDVAPCDVRRTPRVLNLHLEPGRGSVSGQC</sequence>
<feature type="compositionally biased region" description="Low complexity" evidence="1">
    <location>
        <begin position="95"/>
        <end position="106"/>
    </location>
</feature>
<evidence type="ECO:0000313" key="3">
    <source>
        <dbReference type="Proteomes" id="UP000527355"/>
    </source>
</evidence>
<dbReference type="AlphaFoldDB" id="A0A7J7SRD8"/>
<comment type="caution">
    <text evidence="2">The sequence shown here is derived from an EMBL/GenBank/DDBJ whole genome shotgun (WGS) entry which is preliminary data.</text>
</comment>
<name>A0A7J7SRD8_MYOMY</name>
<feature type="compositionally biased region" description="Low complexity" evidence="1">
    <location>
        <begin position="69"/>
        <end position="83"/>
    </location>
</feature>
<reference evidence="2 3" key="1">
    <citation type="journal article" date="2020" name="Nature">
        <title>Six reference-quality genomes reveal evolution of bat adaptations.</title>
        <authorList>
            <person name="Jebb D."/>
            <person name="Huang Z."/>
            <person name="Pippel M."/>
            <person name="Hughes G.M."/>
            <person name="Lavrichenko K."/>
            <person name="Devanna P."/>
            <person name="Winkler S."/>
            <person name="Jermiin L.S."/>
            <person name="Skirmuntt E.C."/>
            <person name="Katzourakis A."/>
            <person name="Burkitt-Gray L."/>
            <person name="Ray D.A."/>
            <person name="Sullivan K.A.M."/>
            <person name="Roscito J.G."/>
            <person name="Kirilenko B.M."/>
            <person name="Davalos L.M."/>
            <person name="Corthals A.P."/>
            <person name="Power M.L."/>
            <person name="Jones G."/>
            <person name="Ransome R.D."/>
            <person name="Dechmann D.K.N."/>
            <person name="Locatelli A.G."/>
            <person name="Puechmaille S.J."/>
            <person name="Fedrigo O."/>
            <person name="Jarvis E.D."/>
            <person name="Hiller M."/>
            <person name="Vernes S.C."/>
            <person name="Myers E.W."/>
            <person name="Teeling E.C."/>
        </authorList>
    </citation>
    <scope>NUCLEOTIDE SEQUENCE [LARGE SCALE GENOMIC DNA]</scope>
    <source>
        <strain evidence="2">MMyoMyo1</strain>
        <tissue evidence="2">Flight muscle</tissue>
    </source>
</reference>
<proteinExistence type="predicted"/>
<feature type="region of interest" description="Disordered" evidence="1">
    <location>
        <begin position="19"/>
        <end position="120"/>
    </location>
</feature>